<protein>
    <recommendedName>
        <fullName evidence="1">VAN3-binding protein-like auxin canalisation domain-containing protein</fullName>
    </recommendedName>
</protein>
<gene>
    <name evidence="2" type="ORF">KIW84_055159</name>
</gene>
<reference evidence="2 3" key="1">
    <citation type="journal article" date="2022" name="Nat. Genet.">
        <title>Improved pea reference genome and pan-genome highlight genomic features and evolutionary characteristics.</title>
        <authorList>
            <person name="Yang T."/>
            <person name="Liu R."/>
            <person name="Luo Y."/>
            <person name="Hu S."/>
            <person name="Wang D."/>
            <person name="Wang C."/>
            <person name="Pandey M.K."/>
            <person name="Ge S."/>
            <person name="Xu Q."/>
            <person name="Li N."/>
            <person name="Li G."/>
            <person name="Huang Y."/>
            <person name="Saxena R.K."/>
            <person name="Ji Y."/>
            <person name="Li M."/>
            <person name="Yan X."/>
            <person name="He Y."/>
            <person name="Liu Y."/>
            <person name="Wang X."/>
            <person name="Xiang C."/>
            <person name="Varshney R.K."/>
            <person name="Ding H."/>
            <person name="Gao S."/>
            <person name="Zong X."/>
        </authorList>
    </citation>
    <scope>NUCLEOTIDE SEQUENCE [LARGE SCALE GENOMIC DNA]</scope>
    <source>
        <strain evidence="2 3">cv. Zhongwan 6</strain>
    </source>
</reference>
<dbReference type="Gramene" id="Psat05G0515900-T1">
    <property type="protein sequence ID" value="KAI5409618.1"/>
    <property type="gene ID" value="KIW84_055159"/>
</dbReference>
<dbReference type="GO" id="GO:0009734">
    <property type="term" value="P:auxin-activated signaling pathway"/>
    <property type="evidence" value="ECO:0007669"/>
    <property type="project" value="TreeGrafter"/>
</dbReference>
<organism evidence="2 3">
    <name type="scientific">Pisum sativum</name>
    <name type="common">Garden pea</name>
    <name type="synonym">Lathyrus oleraceus</name>
    <dbReference type="NCBI Taxonomy" id="3888"/>
    <lineage>
        <taxon>Eukaryota</taxon>
        <taxon>Viridiplantae</taxon>
        <taxon>Streptophyta</taxon>
        <taxon>Embryophyta</taxon>
        <taxon>Tracheophyta</taxon>
        <taxon>Spermatophyta</taxon>
        <taxon>Magnoliopsida</taxon>
        <taxon>eudicotyledons</taxon>
        <taxon>Gunneridae</taxon>
        <taxon>Pentapetalae</taxon>
        <taxon>rosids</taxon>
        <taxon>fabids</taxon>
        <taxon>Fabales</taxon>
        <taxon>Fabaceae</taxon>
        <taxon>Papilionoideae</taxon>
        <taxon>50 kb inversion clade</taxon>
        <taxon>NPAAA clade</taxon>
        <taxon>Hologalegina</taxon>
        <taxon>IRL clade</taxon>
        <taxon>Fabeae</taxon>
        <taxon>Lathyrus</taxon>
    </lineage>
</organism>
<comment type="caution">
    <text evidence="2">The sequence shown here is derived from an EMBL/GenBank/DDBJ whole genome shotgun (WGS) entry which is preliminary data.</text>
</comment>
<feature type="domain" description="VAN3-binding protein-like auxin canalisation" evidence="1">
    <location>
        <begin position="25"/>
        <end position="89"/>
    </location>
</feature>
<dbReference type="AlphaFoldDB" id="A0A9D4WV26"/>
<dbReference type="Pfam" id="PF05703">
    <property type="entry name" value="Auxin_canalis"/>
    <property type="match status" value="1"/>
</dbReference>
<dbReference type="InterPro" id="IPR008546">
    <property type="entry name" value="VAN3-bd-like_auxin_canal"/>
</dbReference>
<dbReference type="PANTHER" id="PTHR31351:SF45">
    <property type="entry name" value="AUXIN CANALIZATION PROTEIN"/>
    <property type="match status" value="1"/>
</dbReference>
<dbReference type="GO" id="GO:0010305">
    <property type="term" value="P:leaf vascular tissue pattern formation"/>
    <property type="evidence" value="ECO:0007669"/>
    <property type="project" value="TreeGrafter"/>
</dbReference>
<dbReference type="EMBL" id="JAMSHJ010000005">
    <property type="protein sequence ID" value="KAI5409618.1"/>
    <property type="molecule type" value="Genomic_DNA"/>
</dbReference>
<dbReference type="GO" id="GO:0010087">
    <property type="term" value="P:phloem or xylem histogenesis"/>
    <property type="evidence" value="ECO:0007669"/>
    <property type="project" value="TreeGrafter"/>
</dbReference>
<evidence type="ECO:0000313" key="3">
    <source>
        <dbReference type="Proteomes" id="UP001058974"/>
    </source>
</evidence>
<proteinExistence type="predicted"/>
<dbReference type="PANTHER" id="PTHR31351">
    <property type="entry name" value="EXPRESSED PROTEIN"/>
    <property type="match status" value="1"/>
</dbReference>
<evidence type="ECO:0000259" key="1">
    <source>
        <dbReference type="Pfam" id="PF05703"/>
    </source>
</evidence>
<sequence>MFSHFACCVMIIPGSFNVDDILCTTAEALGTEKEHFLLLLVLLSNVRSHGDINTLTAAAATALRVATTLEARALKEMWSINVVMPLEKSMRFGICSGTCSQELLTQGTGSLNAPMKTCCRNTCKEEKE</sequence>
<name>A0A9D4WV26_PEA</name>
<dbReference type="InterPro" id="IPR040269">
    <property type="entry name" value="VAB"/>
</dbReference>
<keyword evidence="3" id="KW-1185">Reference proteome</keyword>
<accession>A0A9D4WV26</accession>
<evidence type="ECO:0000313" key="2">
    <source>
        <dbReference type="EMBL" id="KAI5409618.1"/>
    </source>
</evidence>
<dbReference type="Proteomes" id="UP001058974">
    <property type="component" value="Chromosome 5"/>
</dbReference>